<evidence type="ECO:0000259" key="2">
    <source>
        <dbReference type="Pfam" id="PF08327"/>
    </source>
</evidence>
<evidence type="ECO:0000313" key="3">
    <source>
        <dbReference type="EMBL" id="MDQ0517300.1"/>
    </source>
</evidence>
<gene>
    <name evidence="3" type="ORF">QO015_002913</name>
</gene>
<organism evidence="3 4">
    <name type="scientific">Kaistia geumhonensis</name>
    <dbReference type="NCBI Taxonomy" id="410839"/>
    <lineage>
        <taxon>Bacteria</taxon>
        <taxon>Pseudomonadati</taxon>
        <taxon>Pseudomonadota</taxon>
        <taxon>Alphaproteobacteria</taxon>
        <taxon>Hyphomicrobiales</taxon>
        <taxon>Kaistiaceae</taxon>
        <taxon>Kaistia</taxon>
    </lineage>
</organism>
<comment type="caution">
    <text evidence="3">The sequence shown here is derived from an EMBL/GenBank/DDBJ whole genome shotgun (WGS) entry which is preliminary data.</text>
</comment>
<dbReference type="Proteomes" id="UP001223743">
    <property type="component" value="Unassembled WGS sequence"/>
</dbReference>
<dbReference type="InterPro" id="IPR013538">
    <property type="entry name" value="ASHA1/2-like_C"/>
</dbReference>
<dbReference type="CDD" id="cd07814">
    <property type="entry name" value="SRPBCC_CalC_Aha1-like"/>
    <property type="match status" value="1"/>
</dbReference>
<name>A0ABU0M8J7_9HYPH</name>
<accession>A0ABU0M8J7</accession>
<dbReference type="Gene3D" id="3.30.530.20">
    <property type="match status" value="1"/>
</dbReference>
<dbReference type="InterPro" id="IPR023393">
    <property type="entry name" value="START-like_dom_sf"/>
</dbReference>
<dbReference type="SUPFAM" id="SSF55961">
    <property type="entry name" value="Bet v1-like"/>
    <property type="match status" value="1"/>
</dbReference>
<evidence type="ECO:0000313" key="4">
    <source>
        <dbReference type="Proteomes" id="UP001223743"/>
    </source>
</evidence>
<feature type="domain" description="Activator of Hsp90 ATPase homologue 1/2-like C-terminal" evidence="2">
    <location>
        <begin position="22"/>
        <end position="117"/>
    </location>
</feature>
<proteinExistence type="inferred from homology"/>
<evidence type="ECO:0000256" key="1">
    <source>
        <dbReference type="ARBA" id="ARBA00006817"/>
    </source>
</evidence>
<dbReference type="Pfam" id="PF08327">
    <property type="entry name" value="AHSA1"/>
    <property type="match status" value="1"/>
</dbReference>
<sequence>MNDREPARETKTVALVLETDLDAPADRVWRALTDASIVSQWLMAATPGPDGVLRLADPALGDGITAEIVESNRPHRLVWRWRHEEGGTRLDSTVRFELTPIDERRSRLRLVHDGFVVPVEQPVDRVVTIEEDAVVLLPLATLVGRRRIRRPRPQARHRGACPTTLRLAA</sequence>
<reference evidence="3 4" key="1">
    <citation type="submission" date="2023-07" db="EMBL/GenBank/DDBJ databases">
        <title>Genomic Encyclopedia of Type Strains, Phase IV (KMG-IV): sequencing the most valuable type-strain genomes for metagenomic binning, comparative biology and taxonomic classification.</title>
        <authorList>
            <person name="Goeker M."/>
        </authorList>
    </citation>
    <scope>NUCLEOTIDE SEQUENCE [LARGE SCALE GENOMIC DNA]</scope>
    <source>
        <strain evidence="3 4">B1-1</strain>
    </source>
</reference>
<dbReference type="EMBL" id="JAUSWJ010000001">
    <property type="protein sequence ID" value="MDQ0517300.1"/>
    <property type="molecule type" value="Genomic_DNA"/>
</dbReference>
<dbReference type="RefSeq" id="WP_266278534.1">
    <property type="nucleotide sequence ID" value="NZ_JAPKNF010000001.1"/>
</dbReference>
<protein>
    <submittedName>
        <fullName evidence="3">Uncharacterized protein YndB with AHSA1/START domain</fullName>
    </submittedName>
</protein>
<comment type="similarity">
    <text evidence="1">Belongs to the AHA1 family.</text>
</comment>
<keyword evidence="4" id="KW-1185">Reference proteome</keyword>